<dbReference type="PANTHER" id="PTHR34094:SF1">
    <property type="entry name" value="PROTEIN FAM185A"/>
    <property type="match status" value="1"/>
</dbReference>
<sequence length="343" mass="35759">MKTLNTILTILLATFAVMAQKNGDKPYMTKTFSANAIKNLKMTTSGGSLTVTGSNDTEARIEVYVRGNNWNDEISKEELEERLQNYELTVSQDGNTLVAFSKNKTNNWGKKSLSIAFKAFVPENVTTDLSTSGGSISVKDIAGNAVGKTSGGSISVTNCKNKIDLKTSGGSISATNCTGDIDLITSGGSISATDLDGIIDLKTSGGSISLDNLRGKTSAITSGGSIKATELRGESIVKTSGGSIVLREIRGTLDAATSAGSIDAEILELGKSLNLSVSSGSMNVRMPMDKGATLDWAANKINVSSLNHFEGNTQNNTVRGTLNGGGIPVNFKVSSGNLTVKPL</sequence>
<name>A0A316E677_9BACT</name>
<dbReference type="EMBL" id="QGGO01000013">
    <property type="protein sequence ID" value="PWK26207.1"/>
    <property type="molecule type" value="Genomic_DNA"/>
</dbReference>
<protein>
    <submittedName>
        <fullName evidence="2">Putative adhesin</fullName>
    </submittedName>
</protein>
<proteinExistence type="predicted"/>
<evidence type="ECO:0000256" key="1">
    <source>
        <dbReference type="SAM" id="SignalP"/>
    </source>
</evidence>
<feature type="chain" id="PRO_5016380758" evidence="1">
    <location>
        <begin position="20"/>
        <end position="343"/>
    </location>
</feature>
<evidence type="ECO:0000313" key="2">
    <source>
        <dbReference type="EMBL" id="PWK26207.1"/>
    </source>
</evidence>
<evidence type="ECO:0000313" key="3">
    <source>
        <dbReference type="Proteomes" id="UP000245489"/>
    </source>
</evidence>
<keyword evidence="1" id="KW-0732">Signal</keyword>
<keyword evidence="3" id="KW-1185">Reference proteome</keyword>
<dbReference type="PANTHER" id="PTHR34094">
    <property type="match status" value="1"/>
</dbReference>
<reference evidence="2 3" key="1">
    <citation type="submission" date="2018-05" db="EMBL/GenBank/DDBJ databases">
        <title>Genomic Encyclopedia of Archaeal and Bacterial Type Strains, Phase II (KMG-II): from individual species to whole genera.</title>
        <authorList>
            <person name="Goeker M."/>
        </authorList>
    </citation>
    <scope>NUCLEOTIDE SEQUENCE [LARGE SCALE GENOMIC DNA]</scope>
    <source>
        <strain evidence="2 3">DSM 22214</strain>
    </source>
</reference>
<dbReference type="AlphaFoldDB" id="A0A316E677"/>
<comment type="caution">
    <text evidence="2">The sequence shown here is derived from an EMBL/GenBank/DDBJ whole genome shotgun (WGS) entry which is preliminary data.</text>
</comment>
<dbReference type="OrthoDB" id="1523429at2"/>
<dbReference type="RefSeq" id="WP_109743411.1">
    <property type="nucleotide sequence ID" value="NZ_QGGO01000013.1"/>
</dbReference>
<gene>
    <name evidence="2" type="ORF">LV89_02688</name>
</gene>
<organism evidence="2 3">
    <name type="scientific">Arcicella aurantiaca</name>
    <dbReference type="NCBI Taxonomy" id="591202"/>
    <lineage>
        <taxon>Bacteria</taxon>
        <taxon>Pseudomonadati</taxon>
        <taxon>Bacteroidota</taxon>
        <taxon>Cytophagia</taxon>
        <taxon>Cytophagales</taxon>
        <taxon>Flectobacillaceae</taxon>
        <taxon>Arcicella</taxon>
    </lineage>
</organism>
<feature type="signal peptide" evidence="1">
    <location>
        <begin position="1"/>
        <end position="19"/>
    </location>
</feature>
<dbReference type="Proteomes" id="UP000245489">
    <property type="component" value="Unassembled WGS sequence"/>
</dbReference>
<accession>A0A316E677</accession>